<keyword evidence="3" id="KW-1185">Reference proteome</keyword>
<dbReference type="GeneID" id="85307334"/>
<comment type="caution">
    <text evidence="2">The sequence shown here is derived from an EMBL/GenBank/DDBJ whole genome shotgun (WGS) entry which is preliminary data.</text>
</comment>
<dbReference type="AlphaFoldDB" id="A0AAJ0BZ37"/>
<feature type="compositionally biased region" description="Basic residues" evidence="1">
    <location>
        <begin position="1"/>
        <end position="11"/>
    </location>
</feature>
<sequence length="123" mass="14283">PRTPPHRKGQKPLKACLKSGPRNPFAPTKAARFAKREASCIITDEPYYPHIRTKKQWEADTKKDREERVALLHQKARSEPPQWVKCHDMLMDTPMFGISEKQDIEATRLTMAELELDEQLEFA</sequence>
<name>A0AAJ0BZ37_9PEZI</name>
<protein>
    <submittedName>
        <fullName evidence="2">Uncharacterized protein</fullName>
    </submittedName>
</protein>
<feature type="region of interest" description="Disordered" evidence="1">
    <location>
        <begin position="1"/>
        <end position="25"/>
    </location>
</feature>
<accession>A0AAJ0BZ37</accession>
<organism evidence="2 3">
    <name type="scientific">Phialemonium atrogriseum</name>
    <dbReference type="NCBI Taxonomy" id="1093897"/>
    <lineage>
        <taxon>Eukaryota</taxon>
        <taxon>Fungi</taxon>
        <taxon>Dikarya</taxon>
        <taxon>Ascomycota</taxon>
        <taxon>Pezizomycotina</taxon>
        <taxon>Sordariomycetes</taxon>
        <taxon>Sordariomycetidae</taxon>
        <taxon>Cephalothecales</taxon>
        <taxon>Cephalothecaceae</taxon>
        <taxon>Phialemonium</taxon>
    </lineage>
</organism>
<dbReference type="Proteomes" id="UP001244011">
    <property type="component" value="Unassembled WGS sequence"/>
</dbReference>
<evidence type="ECO:0000313" key="2">
    <source>
        <dbReference type="EMBL" id="KAK1764736.1"/>
    </source>
</evidence>
<dbReference type="RefSeq" id="XP_060280949.1">
    <property type="nucleotide sequence ID" value="XM_060424147.1"/>
</dbReference>
<evidence type="ECO:0000256" key="1">
    <source>
        <dbReference type="SAM" id="MobiDB-lite"/>
    </source>
</evidence>
<dbReference type="EMBL" id="MU839018">
    <property type="protein sequence ID" value="KAK1764736.1"/>
    <property type="molecule type" value="Genomic_DNA"/>
</dbReference>
<reference evidence="2" key="1">
    <citation type="submission" date="2023-06" db="EMBL/GenBank/DDBJ databases">
        <title>Genome-scale phylogeny and comparative genomics of the fungal order Sordariales.</title>
        <authorList>
            <consortium name="Lawrence Berkeley National Laboratory"/>
            <person name="Hensen N."/>
            <person name="Bonometti L."/>
            <person name="Westerberg I."/>
            <person name="Brannstrom I.O."/>
            <person name="Guillou S."/>
            <person name="Cros-Aarteil S."/>
            <person name="Calhoun S."/>
            <person name="Haridas S."/>
            <person name="Kuo A."/>
            <person name="Mondo S."/>
            <person name="Pangilinan J."/>
            <person name="Riley R."/>
            <person name="Labutti K."/>
            <person name="Andreopoulos B."/>
            <person name="Lipzen A."/>
            <person name="Chen C."/>
            <person name="Yanf M."/>
            <person name="Daum C."/>
            <person name="Ng V."/>
            <person name="Clum A."/>
            <person name="Steindorff A."/>
            <person name="Ohm R."/>
            <person name="Martin F."/>
            <person name="Silar P."/>
            <person name="Natvig D."/>
            <person name="Lalanne C."/>
            <person name="Gautier V."/>
            <person name="Ament-Velasquez S.L."/>
            <person name="Kruys A."/>
            <person name="Hutchinson M.I."/>
            <person name="Powell A.J."/>
            <person name="Barry K."/>
            <person name="Miller A.N."/>
            <person name="Grigoriev I.V."/>
            <person name="Debuchy R."/>
            <person name="Gladieux P."/>
            <person name="Thoren M.H."/>
            <person name="Johannesson H."/>
        </authorList>
    </citation>
    <scope>NUCLEOTIDE SEQUENCE</scope>
    <source>
        <strain evidence="2">8032-3</strain>
    </source>
</reference>
<evidence type="ECO:0000313" key="3">
    <source>
        <dbReference type="Proteomes" id="UP001244011"/>
    </source>
</evidence>
<feature type="non-terminal residue" evidence="2">
    <location>
        <position position="1"/>
    </location>
</feature>
<proteinExistence type="predicted"/>
<feature type="non-terminal residue" evidence="2">
    <location>
        <position position="123"/>
    </location>
</feature>
<gene>
    <name evidence="2" type="ORF">QBC33DRAFT_426844</name>
</gene>